<keyword evidence="2" id="KW-1185">Reference proteome</keyword>
<accession>A0ACB8S963</accession>
<comment type="caution">
    <text evidence="1">The sequence shown here is derived from an EMBL/GenBank/DDBJ whole genome shotgun (WGS) entry which is preliminary data.</text>
</comment>
<proteinExistence type="predicted"/>
<dbReference type="Proteomes" id="UP000814033">
    <property type="component" value="Unassembled WGS sequence"/>
</dbReference>
<reference evidence="1" key="2">
    <citation type="journal article" date="2022" name="New Phytol.">
        <title>Evolutionary transition to the ectomycorrhizal habit in the genomes of a hyperdiverse lineage of mushroom-forming fungi.</title>
        <authorList>
            <person name="Looney B."/>
            <person name="Miyauchi S."/>
            <person name="Morin E."/>
            <person name="Drula E."/>
            <person name="Courty P.E."/>
            <person name="Kohler A."/>
            <person name="Kuo A."/>
            <person name="LaButti K."/>
            <person name="Pangilinan J."/>
            <person name="Lipzen A."/>
            <person name="Riley R."/>
            <person name="Andreopoulos W."/>
            <person name="He G."/>
            <person name="Johnson J."/>
            <person name="Nolan M."/>
            <person name="Tritt A."/>
            <person name="Barry K.W."/>
            <person name="Grigoriev I.V."/>
            <person name="Nagy L.G."/>
            <person name="Hibbett D."/>
            <person name="Henrissat B."/>
            <person name="Matheny P.B."/>
            <person name="Labbe J."/>
            <person name="Martin F.M."/>
        </authorList>
    </citation>
    <scope>NUCLEOTIDE SEQUENCE</scope>
    <source>
        <strain evidence="1">FP105234-sp</strain>
    </source>
</reference>
<evidence type="ECO:0000313" key="1">
    <source>
        <dbReference type="EMBL" id="KAI0053029.1"/>
    </source>
</evidence>
<protein>
    <submittedName>
        <fullName evidence="1">DUF689-domain-containing protein</fullName>
    </submittedName>
</protein>
<gene>
    <name evidence="1" type="ORF">FA95DRAFT_1055729</name>
</gene>
<reference evidence="1" key="1">
    <citation type="submission" date="2021-02" db="EMBL/GenBank/DDBJ databases">
        <authorList>
            <consortium name="DOE Joint Genome Institute"/>
            <person name="Ahrendt S."/>
            <person name="Looney B.P."/>
            <person name="Miyauchi S."/>
            <person name="Morin E."/>
            <person name="Drula E."/>
            <person name="Courty P.E."/>
            <person name="Chicoki N."/>
            <person name="Fauchery L."/>
            <person name="Kohler A."/>
            <person name="Kuo A."/>
            <person name="Labutti K."/>
            <person name="Pangilinan J."/>
            <person name="Lipzen A."/>
            <person name="Riley R."/>
            <person name="Andreopoulos W."/>
            <person name="He G."/>
            <person name="Johnson J."/>
            <person name="Barry K.W."/>
            <person name="Grigoriev I.V."/>
            <person name="Nagy L."/>
            <person name="Hibbett D."/>
            <person name="Henrissat B."/>
            <person name="Matheny P.B."/>
            <person name="Labbe J."/>
            <person name="Martin F."/>
        </authorList>
    </citation>
    <scope>NUCLEOTIDE SEQUENCE</scope>
    <source>
        <strain evidence="1">FP105234-sp</strain>
    </source>
</reference>
<sequence>MAPAAIYTPPSSSSDLPKAASPVSAKGLALAIGSLTTAADGTYQSLVSDLQGTRQVERQMLDRLLDGAATLAPGSYASVHVALSQSEYGALQSRMSELLSQLLDGLTPLGTLHILNLTSSLLALPSELTLAGFNLLTTMPVEGTLIAQKPAHAPGAAFSLKTKSTAPAFALPRRNAASKKALWTLSAPNAGTIDADALLTDADRARPAACEPVTKGGPRRKKACKGCTCGLAEEEEAELRSSKVVLLDGSESGATKEVSLAEKDRLIQAARAAPKATSSCGSCFLGDAFRCASCPYMGLPAFNPGEKVEIDFGMDDI</sequence>
<evidence type="ECO:0000313" key="2">
    <source>
        <dbReference type="Proteomes" id="UP000814033"/>
    </source>
</evidence>
<name>A0ACB8S963_9AGAM</name>
<organism evidence="1 2">
    <name type="scientific">Auriscalpium vulgare</name>
    <dbReference type="NCBI Taxonomy" id="40419"/>
    <lineage>
        <taxon>Eukaryota</taxon>
        <taxon>Fungi</taxon>
        <taxon>Dikarya</taxon>
        <taxon>Basidiomycota</taxon>
        <taxon>Agaricomycotina</taxon>
        <taxon>Agaricomycetes</taxon>
        <taxon>Russulales</taxon>
        <taxon>Auriscalpiaceae</taxon>
        <taxon>Auriscalpium</taxon>
    </lineage>
</organism>
<dbReference type="EMBL" id="MU275842">
    <property type="protein sequence ID" value="KAI0053029.1"/>
    <property type="molecule type" value="Genomic_DNA"/>
</dbReference>